<protein>
    <submittedName>
        <fullName evidence="1">Uncharacterized protein</fullName>
    </submittedName>
</protein>
<gene>
    <name evidence="1" type="ORF">SOCEGT47_029680</name>
</gene>
<organism evidence="1 2">
    <name type="scientific">Sorangium cellulosum</name>
    <name type="common">Polyangium cellulosum</name>
    <dbReference type="NCBI Taxonomy" id="56"/>
    <lineage>
        <taxon>Bacteria</taxon>
        <taxon>Pseudomonadati</taxon>
        <taxon>Myxococcota</taxon>
        <taxon>Polyangia</taxon>
        <taxon>Polyangiales</taxon>
        <taxon>Polyangiaceae</taxon>
        <taxon>Sorangium</taxon>
    </lineage>
</organism>
<accession>A0A4P2PZX2</accession>
<dbReference type="Proteomes" id="UP000295781">
    <property type="component" value="Chromosome"/>
</dbReference>
<dbReference type="AlphaFoldDB" id="A0A4P2PZX2"/>
<evidence type="ECO:0000313" key="1">
    <source>
        <dbReference type="EMBL" id="AUX22465.1"/>
    </source>
</evidence>
<dbReference type="OrthoDB" id="5506193at2"/>
<dbReference type="RefSeq" id="WP_129347624.1">
    <property type="nucleotide sequence ID" value="NZ_CP012670.1"/>
</dbReference>
<dbReference type="EMBL" id="CP012670">
    <property type="protein sequence ID" value="AUX22465.1"/>
    <property type="molecule type" value="Genomic_DNA"/>
</dbReference>
<sequence>MQPLRSISELPFRCRPALELLNLEQHRDAPDLESTQFGFCQVSALWLDGRADRAPVRVTDALVLAVHAADEPEALSDDVELEFFVEEVAKDYSVTVLLSAFLDRWLPAALSGERAIVLAMCNPHAARIRQPKAAGRTPVHYALGDVDSWLDTDSDGRWHIRLEAEAWRIAEHA</sequence>
<name>A0A4P2PZX2_SORCE</name>
<proteinExistence type="predicted"/>
<reference evidence="1 2" key="1">
    <citation type="submission" date="2015-09" db="EMBL/GenBank/DDBJ databases">
        <title>Sorangium comparison.</title>
        <authorList>
            <person name="Zaburannyi N."/>
            <person name="Bunk B."/>
            <person name="Overmann J."/>
            <person name="Mueller R."/>
        </authorList>
    </citation>
    <scope>NUCLEOTIDE SEQUENCE [LARGE SCALE GENOMIC DNA]</scope>
    <source>
        <strain evidence="1 2">So ceGT47</strain>
    </source>
</reference>
<evidence type="ECO:0000313" key="2">
    <source>
        <dbReference type="Proteomes" id="UP000295781"/>
    </source>
</evidence>